<dbReference type="InterPro" id="IPR014983">
    <property type="entry name" value="GAD-rel"/>
</dbReference>
<organism evidence="3 5">
    <name type="scientific">Orrella dioscoreae</name>
    <dbReference type="NCBI Taxonomy" id="1851544"/>
    <lineage>
        <taxon>Bacteria</taxon>
        <taxon>Pseudomonadati</taxon>
        <taxon>Pseudomonadota</taxon>
        <taxon>Betaproteobacteria</taxon>
        <taxon>Burkholderiales</taxon>
        <taxon>Alcaligenaceae</taxon>
        <taxon>Orrella</taxon>
    </lineage>
</organism>
<dbReference type="Pfam" id="PF08906">
    <property type="entry name" value="T6SS_Tdi1_C"/>
    <property type="match status" value="1"/>
</dbReference>
<sequence length="227" mass="25221">MSPREEVMRSEDFELFIEAFGEATSRRPVPAESLAAYRGKLPDALLALWREEGWCAYADGLIWTVDPADYEDVLEEWLAGTPFAELDDFHVFARSAFGSLYLCGGKTGASVSLLCSIHAIDALKRELKPKSAEQVESSVLSFFGAAEPEHFDLTDERGAPLFKRALKALGPLTHEEIYGFEPAIVAGGNLRLENLRRVADHPHLMILRELSPPAMPFDDPELDRLMG</sequence>
<evidence type="ECO:0000313" key="5">
    <source>
        <dbReference type="Proteomes" id="UP000078558"/>
    </source>
</evidence>
<dbReference type="Proteomes" id="UP000078558">
    <property type="component" value="Chromosome I"/>
</dbReference>
<evidence type="ECO:0000313" key="4">
    <source>
        <dbReference type="EMBL" id="SOE52195.1"/>
    </source>
</evidence>
<reference evidence="3 5" key="1">
    <citation type="submission" date="2016-06" db="EMBL/GenBank/DDBJ databases">
        <authorList>
            <person name="Kjaerup R.B."/>
            <person name="Dalgaard T.S."/>
            <person name="Juul-Madsen H.R."/>
        </authorList>
    </citation>
    <scope>NUCLEOTIDE SEQUENCE [LARGE SCALE GENOMIC DNA]</scope>
    <source>
        <strain evidence="3">Orrdi1</strain>
    </source>
</reference>
<dbReference type="Pfam" id="PF08887">
    <property type="entry name" value="GAD-like"/>
    <property type="match status" value="1"/>
</dbReference>
<dbReference type="AlphaFoldDB" id="A0A1C3K2C4"/>
<evidence type="ECO:0000259" key="1">
    <source>
        <dbReference type="Pfam" id="PF08887"/>
    </source>
</evidence>
<evidence type="ECO:0008006" key="6">
    <source>
        <dbReference type="Google" id="ProtNLM"/>
    </source>
</evidence>
<accession>A0A1C3K2C4</accession>
<keyword evidence="5" id="KW-1185">Reference proteome</keyword>
<evidence type="ECO:0000313" key="3">
    <source>
        <dbReference type="EMBL" id="SBT25652.1"/>
    </source>
</evidence>
<feature type="domain" description="GAD-related" evidence="1">
    <location>
        <begin position="13"/>
        <end position="115"/>
    </location>
</feature>
<gene>
    <name evidence="3" type="ORF">ODI_01279</name>
    <name evidence="4" type="ORF">ODI_R3988</name>
</gene>
<name>A0A1C3K2C4_9BURK</name>
<dbReference type="EMBL" id="FLRC01000022">
    <property type="protein sequence ID" value="SBT25652.1"/>
    <property type="molecule type" value="Genomic_DNA"/>
</dbReference>
<dbReference type="KEGG" id="odi:ODI_R3988"/>
<protein>
    <recommendedName>
        <fullName evidence="6">GAD-like domain protein</fullName>
    </recommendedName>
</protein>
<feature type="domain" description="T6SS immunity protein Tdi1 C-terminal" evidence="2">
    <location>
        <begin position="138"/>
        <end position="210"/>
    </location>
</feature>
<dbReference type="EMBL" id="LT907988">
    <property type="protein sequence ID" value="SOE52195.1"/>
    <property type="molecule type" value="Genomic_DNA"/>
</dbReference>
<evidence type="ECO:0000259" key="2">
    <source>
        <dbReference type="Pfam" id="PF08906"/>
    </source>
</evidence>
<dbReference type="STRING" id="1851544.ODI_01279"/>
<reference evidence="4 5" key="2">
    <citation type="submission" date="2017-08" db="EMBL/GenBank/DDBJ databases">
        <authorList>
            <person name="de Groot N.N."/>
        </authorList>
    </citation>
    <scope>NUCLEOTIDE SEQUENCE [LARGE SCALE GENOMIC DNA]</scope>
    <source>
        <strain evidence="4">Orrdi1</strain>
    </source>
</reference>
<proteinExistence type="predicted"/>
<dbReference type="InterPro" id="IPR015002">
    <property type="entry name" value="T6SS_Tdi1_C"/>
</dbReference>